<dbReference type="EMBL" id="LGFD01000005">
    <property type="protein sequence ID" value="KUK18296.1"/>
    <property type="molecule type" value="Genomic_DNA"/>
</dbReference>
<dbReference type="Pfam" id="PF21664">
    <property type="entry name" value="TBPIP_C"/>
    <property type="match status" value="1"/>
</dbReference>
<protein>
    <submittedName>
        <fullName evidence="3">TBP-interacting protein</fullName>
    </submittedName>
</protein>
<feature type="domain" description="TBP-interacting protein N-terminal" evidence="1">
    <location>
        <begin position="3"/>
        <end position="102"/>
    </location>
</feature>
<evidence type="ECO:0000313" key="3">
    <source>
        <dbReference type="EMBL" id="KUK18296.1"/>
    </source>
</evidence>
<accession>A0A124FFJ3</accession>
<dbReference type="Gene3D" id="3.40.1350.70">
    <property type="entry name" value="TBP-interacting protein, N-terminal domain"/>
    <property type="match status" value="1"/>
</dbReference>
<comment type="caution">
    <text evidence="3">The sequence shown here is derived from an EMBL/GenBank/DDBJ whole genome shotgun (WGS) entry which is preliminary data.</text>
</comment>
<dbReference type="InterPro" id="IPR043112">
    <property type="entry name" value="TIP_C"/>
</dbReference>
<dbReference type="InterPro" id="IPR038230">
    <property type="entry name" value="TIP_N_sf"/>
</dbReference>
<dbReference type="RefSeq" id="WP_015848775.1">
    <property type="nucleotide sequence ID" value="NZ_LGFD01000005.1"/>
</dbReference>
<evidence type="ECO:0000313" key="4">
    <source>
        <dbReference type="Proteomes" id="UP000053911"/>
    </source>
</evidence>
<dbReference type="Gene3D" id="3.90.79.30">
    <property type="entry name" value="TBP-interacting protein, C-terminal domain"/>
    <property type="match status" value="1"/>
</dbReference>
<name>A0A124FFJ3_9EURY</name>
<proteinExistence type="predicted"/>
<organism evidence="3 4">
    <name type="scientific">Thermococcus sibiricus</name>
    <dbReference type="NCBI Taxonomy" id="172049"/>
    <lineage>
        <taxon>Archaea</taxon>
        <taxon>Methanobacteriati</taxon>
        <taxon>Methanobacteriota</taxon>
        <taxon>Thermococci</taxon>
        <taxon>Thermococcales</taxon>
        <taxon>Thermococcaceae</taxon>
        <taxon>Thermococcus</taxon>
    </lineage>
</organism>
<dbReference type="SUPFAM" id="SSF159612">
    <property type="entry name" value="TBP-interacting protein-like"/>
    <property type="match status" value="1"/>
</dbReference>
<feature type="domain" description="TBP-interacting protein C-terminal" evidence="2">
    <location>
        <begin position="103"/>
        <end position="217"/>
    </location>
</feature>
<evidence type="ECO:0000259" key="1">
    <source>
        <dbReference type="Pfam" id="PF15517"/>
    </source>
</evidence>
<dbReference type="Pfam" id="PF15517">
    <property type="entry name" value="TBPIP_N"/>
    <property type="match status" value="1"/>
</dbReference>
<dbReference type="OMA" id="FWQFYKC"/>
<dbReference type="AlphaFoldDB" id="A0A124FFJ3"/>
<reference evidence="4" key="1">
    <citation type="journal article" date="2015" name="MBio">
        <title>Genome-Resolved Metagenomic Analysis Reveals Roles for Candidate Phyla and Other Microbial Community Members in Biogeochemical Transformations in Oil Reservoirs.</title>
        <authorList>
            <person name="Hu P."/>
            <person name="Tom L."/>
            <person name="Singh A."/>
            <person name="Thomas B.C."/>
            <person name="Baker B.J."/>
            <person name="Piceno Y.M."/>
            <person name="Andersen G.L."/>
            <person name="Banfield J.F."/>
        </authorList>
    </citation>
    <scope>NUCLEOTIDE SEQUENCE [LARGE SCALE GENOMIC DNA]</scope>
</reference>
<dbReference type="InterPro" id="IPR029125">
    <property type="entry name" value="TIP_N"/>
</dbReference>
<dbReference type="InterPro" id="IPR049118">
    <property type="entry name" value="TBPIP_C"/>
</dbReference>
<dbReference type="GeneID" id="8095476"/>
<dbReference type="Proteomes" id="UP000053911">
    <property type="component" value="Unassembled WGS sequence"/>
</dbReference>
<dbReference type="PATRIC" id="fig|172049.5.peg.958"/>
<evidence type="ECO:0000259" key="2">
    <source>
        <dbReference type="Pfam" id="PF21664"/>
    </source>
</evidence>
<gene>
    <name evidence="3" type="ORF">XD54_0387</name>
</gene>
<sequence>MKYSELNADVKRVYAKIRALDDYHWHIYEDTIIGHHRKSELPIRISVVGSKEKAEKLSEQKNGPGIDIAVIPNNNTFYIKNGVFILSERFLKATLMDINDHIVWSGFRVIERDGRLVQEDTYEYLGGPLIRHLKSNMMNGQDYVFWQFYKCEKCGKYIDIESVPEHLAKHNISVAKKDSEEYEIFELNFLEGKIFNKFGEEVSQNKFAPEAQTFLKEMLGGPKTQEE</sequence>